<dbReference type="GO" id="GO:0003712">
    <property type="term" value="F:transcription coregulator activity"/>
    <property type="evidence" value="ECO:0007669"/>
    <property type="project" value="TreeGrafter"/>
</dbReference>
<sequence length="653" mass="71018">MDSIEEPQKKVFKARKTMRVSDRQQLEAVYKVKEELLKTDVKLLNGNHENGDLDPTSPLENMDYINDKEEVNGIEELCFDPEKIKSEWKETPCTLNVNVKNKQDDDLNSEPLSPNNITPELVSKLTAEPTSGDPAAGDLTTRDPASGDLASGELAAELLTSGNPTSGDPTSDDPRSGDPTSGDSASGDPASGDSASGVPTSGEPVSGETLPGDPVSGNPVSEEPVSGEPVSGEPVSGEQTSKEPISSDLVSSDQACEDSATGALTSGSPSSDNPVSGDLTSSDLVSDELNSDKPISESAFDSTFKPSSVPVCDPDPETDSTEPSSNKGEGSLEKNGGDEKLDQSFSIDEENKADSNINASEESLETDDRFIGSDLSPENEKNVEENAVTETALGEEAISSSMEVDQSEKNEDENSADLEETISDNVLKDDKSESVLENTDSMETDEIIPILEKLAPAEDELTCFSKTSLLPIDETNPDLEEKMEGSFGSPSKQESSESLPKEAFLVLSDEEDISGEKDESEVKSQNEICSPEEVESNEKDNKPIEEEQVIHEDEKPSEKSEFSRRKRSKSEDMDNVQSKRRRYMEEEYEAEFQVKITAKGDINQKLQKVVRWLLEEKLCALQCAVFDKTLAELKTRVEKIECNKRHKTVLTEL</sequence>
<evidence type="ECO:0000313" key="4">
    <source>
        <dbReference type="Proteomes" id="UP000700334"/>
    </source>
</evidence>
<dbReference type="Proteomes" id="UP000700334">
    <property type="component" value="Unassembled WGS sequence"/>
</dbReference>
<dbReference type="GO" id="GO:0006355">
    <property type="term" value="P:regulation of DNA-templated transcription"/>
    <property type="evidence" value="ECO:0007669"/>
    <property type="project" value="TreeGrafter"/>
</dbReference>
<dbReference type="EMBL" id="JAGFMF010011760">
    <property type="protein sequence ID" value="KAG8513741.1"/>
    <property type="molecule type" value="Genomic_DNA"/>
</dbReference>
<reference evidence="3" key="1">
    <citation type="journal article" date="2021" name="Evol. Appl.">
        <title>The genome of the Pyrenean desman and the effects of bottlenecks and inbreeding on the genomic landscape of an endangered species.</title>
        <authorList>
            <person name="Escoda L."/>
            <person name="Castresana J."/>
        </authorList>
    </citation>
    <scope>NUCLEOTIDE SEQUENCE</scope>
    <source>
        <strain evidence="3">IBE-C5619</strain>
    </source>
</reference>
<accession>A0A8J6DMN5</accession>
<feature type="region of interest" description="Disordered" evidence="1">
    <location>
        <begin position="466"/>
        <end position="581"/>
    </location>
</feature>
<dbReference type="GO" id="GO:0005667">
    <property type="term" value="C:transcription regulator complex"/>
    <property type="evidence" value="ECO:0007669"/>
    <property type="project" value="TreeGrafter"/>
</dbReference>
<dbReference type="GO" id="GO:0005634">
    <property type="term" value="C:nucleus"/>
    <property type="evidence" value="ECO:0007669"/>
    <property type="project" value="TreeGrafter"/>
</dbReference>
<protein>
    <submittedName>
        <fullName evidence="3">Activating transcription factor 7-interacting protein 1</fullName>
    </submittedName>
</protein>
<feature type="compositionally biased region" description="Polar residues" evidence="1">
    <location>
        <begin position="488"/>
        <end position="498"/>
    </location>
</feature>
<proteinExistence type="predicted"/>
<feature type="non-terminal residue" evidence="3">
    <location>
        <position position="653"/>
    </location>
</feature>
<dbReference type="AlphaFoldDB" id="A0A8J6DMN5"/>
<dbReference type="InterPro" id="IPR026085">
    <property type="entry name" value="ATF7-int"/>
</dbReference>
<dbReference type="Pfam" id="PF16788">
    <property type="entry name" value="ATF7IP_BD"/>
    <property type="match status" value="1"/>
</dbReference>
<dbReference type="PANTHER" id="PTHR23210:SF22">
    <property type="entry name" value="ACTIVATING TRANSCRIPTION FACTOR 7-INTERACTING PROTEIN 1"/>
    <property type="match status" value="1"/>
</dbReference>
<feature type="compositionally biased region" description="Polar residues" evidence="1">
    <location>
        <begin position="160"/>
        <end position="169"/>
    </location>
</feature>
<feature type="region of interest" description="Disordered" evidence="1">
    <location>
        <begin position="101"/>
        <end position="444"/>
    </location>
</feature>
<dbReference type="InterPro" id="IPR031870">
    <property type="entry name" value="ATF7IP_BD"/>
</dbReference>
<comment type="caution">
    <text evidence="3">The sequence shown here is derived from an EMBL/GenBank/DDBJ whole genome shotgun (WGS) entry which is preliminary data.</text>
</comment>
<feature type="compositionally biased region" description="Low complexity" evidence="1">
    <location>
        <begin position="181"/>
        <end position="197"/>
    </location>
</feature>
<feature type="compositionally biased region" description="Acidic residues" evidence="1">
    <location>
        <begin position="410"/>
        <end position="422"/>
    </location>
</feature>
<gene>
    <name evidence="3" type="ORF">J0S82_000410</name>
</gene>
<feature type="compositionally biased region" description="Basic and acidic residues" evidence="1">
    <location>
        <begin position="514"/>
        <end position="524"/>
    </location>
</feature>
<feature type="compositionally biased region" description="Basic and acidic residues" evidence="1">
    <location>
        <begin position="536"/>
        <end position="563"/>
    </location>
</feature>
<keyword evidence="4" id="KW-1185">Reference proteome</keyword>
<name>A0A8J6DMN5_GALPY</name>
<feature type="compositionally biased region" description="Polar residues" evidence="1">
    <location>
        <begin position="262"/>
        <end position="284"/>
    </location>
</feature>
<feature type="compositionally biased region" description="Basic and acidic residues" evidence="1">
    <location>
        <begin position="330"/>
        <end position="342"/>
    </location>
</feature>
<feature type="compositionally biased region" description="Polar residues" evidence="1">
    <location>
        <begin position="237"/>
        <end position="254"/>
    </location>
</feature>
<evidence type="ECO:0000313" key="3">
    <source>
        <dbReference type="EMBL" id="KAG8513741.1"/>
    </source>
</evidence>
<evidence type="ECO:0000256" key="1">
    <source>
        <dbReference type="SAM" id="MobiDB-lite"/>
    </source>
</evidence>
<organism evidence="3 4">
    <name type="scientific">Galemys pyrenaicus</name>
    <name type="common">Iberian desman</name>
    <name type="synonym">Pyrenean desman</name>
    <dbReference type="NCBI Taxonomy" id="202257"/>
    <lineage>
        <taxon>Eukaryota</taxon>
        <taxon>Metazoa</taxon>
        <taxon>Chordata</taxon>
        <taxon>Craniata</taxon>
        <taxon>Vertebrata</taxon>
        <taxon>Euteleostomi</taxon>
        <taxon>Mammalia</taxon>
        <taxon>Eutheria</taxon>
        <taxon>Laurasiatheria</taxon>
        <taxon>Eulipotyphla</taxon>
        <taxon>Talpidae</taxon>
        <taxon>Galemys</taxon>
    </lineage>
</organism>
<feature type="domain" description="ATF7-interacting protein protein binding" evidence="2">
    <location>
        <begin position="575"/>
        <end position="653"/>
    </location>
</feature>
<dbReference type="PANTHER" id="PTHR23210">
    <property type="entry name" value="ACTIVATING TRANSCRIPTION FACTOR 7 INTERACTING PROTEIN"/>
    <property type="match status" value="1"/>
</dbReference>
<dbReference type="OrthoDB" id="2434995at2759"/>
<evidence type="ECO:0000259" key="2">
    <source>
        <dbReference type="Pfam" id="PF16788"/>
    </source>
</evidence>